<evidence type="ECO:0000313" key="2">
    <source>
        <dbReference type="Proteomes" id="UP000451386"/>
    </source>
</evidence>
<gene>
    <name evidence="1" type="ORF">GBA83_09625</name>
</gene>
<feature type="non-terminal residue" evidence="1">
    <location>
        <position position="1"/>
    </location>
</feature>
<organism evidence="1 2">
    <name type="scientific">Bifidobacterium bifidum</name>
    <dbReference type="NCBI Taxonomy" id="1681"/>
    <lineage>
        <taxon>Bacteria</taxon>
        <taxon>Bacillati</taxon>
        <taxon>Actinomycetota</taxon>
        <taxon>Actinomycetes</taxon>
        <taxon>Bifidobacteriales</taxon>
        <taxon>Bifidobacteriaceae</taxon>
        <taxon>Bifidobacterium</taxon>
    </lineage>
</organism>
<accession>A0A7J5TMN8</accession>
<name>A0A7J5TMN8_BIFBI</name>
<dbReference type="AlphaFoldDB" id="A0A7J5TMN8"/>
<proteinExistence type="predicted"/>
<dbReference type="Gene3D" id="3.40.50.1820">
    <property type="entry name" value="alpha/beta hydrolase"/>
    <property type="match status" value="1"/>
</dbReference>
<dbReference type="EMBL" id="WDOP01000016">
    <property type="protein sequence ID" value="KAB7486006.1"/>
    <property type="molecule type" value="Genomic_DNA"/>
</dbReference>
<dbReference type="Proteomes" id="UP000451386">
    <property type="component" value="Unassembled WGS sequence"/>
</dbReference>
<reference evidence="1 2" key="1">
    <citation type="journal article" date="2019" name="Nat. Med.">
        <title>A library of human gut bacterial isolates paired with longitudinal multiomics data enables mechanistic microbiome research.</title>
        <authorList>
            <person name="Poyet M."/>
            <person name="Groussin M."/>
            <person name="Gibbons S.M."/>
            <person name="Avila-Pacheco J."/>
            <person name="Jiang X."/>
            <person name="Kearney S.M."/>
            <person name="Perrotta A.R."/>
            <person name="Berdy B."/>
            <person name="Zhao S."/>
            <person name="Lieberman T.D."/>
            <person name="Swanson P.K."/>
            <person name="Smith M."/>
            <person name="Roesemann S."/>
            <person name="Alexander J.E."/>
            <person name="Rich S.A."/>
            <person name="Livny J."/>
            <person name="Vlamakis H."/>
            <person name="Clish C."/>
            <person name="Bullock K."/>
            <person name="Deik A."/>
            <person name="Scott J."/>
            <person name="Pierce K.A."/>
            <person name="Xavier R.J."/>
            <person name="Alm E.J."/>
        </authorList>
    </citation>
    <scope>NUCLEOTIDE SEQUENCE [LARGE SCALE GENOMIC DNA]</scope>
    <source>
        <strain evidence="1 2">BIOML-A13</strain>
    </source>
</reference>
<protein>
    <submittedName>
        <fullName evidence="1">Alpha/beta hydrolase</fullName>
    </submittedName>
</protein>
<dbReference type="InterPro" id="IPR029058">
    <property type="entry name" value="AB_hydrolase_fold"/>
</dbReference>
<dbReference type="GO" id="GO:0016787">
    <property type="term" value="F:hydrolase activity"/>
    <property type="evidence" value="ECO:0007669"/>
    <property type="project" value="UniProtKB-KW"/>
</dbReference>
<comment type="caution">
    <text evidence="1">The sequence shown here is derived from an EMBL/GenBank/DDBJ whole genome shotgun (WGS) entry which is preliminary data.</text>
</comment>
<keyword evidence="1" id="KW-0378">Hydrolase</keyword>
<evidence type="ECO:0000313" key="1">
    <source>
        <dbReference type="EMBL" id="KAB7486006.1"/>
    </source>
</evidence>
<sequence length="34" mass="3818">KELLIIPGANHTDLYDNLNAIPFDTIAGFFTRNL</sequence>